<evidence type="ECO:0000313" key="2">
    <source>
        <dbReference type="EMBL" id="RNL51413.1"/>
    </source>
</evidence>
<dbReference type="InterPro" id="IPR000305">
    <property type="entry name" value="GIY-YIG_endonuc"/>
</dbReference>
<accession>A0A3N0BQT0</accession>
<dbReference type="AlphaFoldDB" id="A0A3N0BQT0"/>
<proteinExistence type="predicted"/>
<reference evidence="2 3" key="1">
    <citation type="submission" date="2018-10" db="EMBL/GenBank/DDBJ databases">
        <title>Genome sequencing of Arthrobacter oryzae TNB02.</title>
        <authorList>
            <person name="Cho Y.-J."/>
            <person name="Cho A."/>
            <person name="Kim O.-S."/>
        </authorList>
    </citation>
    <scope>NUCLEOTIDE SEQUENCE [LARGE SCALE GENOMIC DNA]</scope>
    <source>
        <strain evidence="2 3">TNB02</strain>
    </source>
</reference>
<feature type="domain" description="GIY-YIG" evidence="1">
    <location>
        <begin position="187"/>
        <end position="272"/>
    </location>
</feature>
<dbReference type="OrthoDB" id="89044at2"/>
<comment type="caution">
    <text evidence="2">The sequence shown here is derived from an EMBL/GenBank/DDBJ whole genome shotgun (WGS) entry which is preliminary data.</text>
</comment>
<dbReference type="EMBL" id="RBED01000128">
    <property type="protein sequence ID" value="RNL51413.1"/>
    <property type="molecule type" value="Genomic_DNA"/>
</dbReference>
<dbReference type="SUPFAM" id="SSF82771">
    <property type="entry name" value="GIY-YIG endonuclease"/>
    <property type="match status" value="1"/>
</dbReference>
<dbReference type="Pfam" id="PF01541">
    <property type="entry name" value="GIY-YIG"/>
    <property type="match status" value="1"/>
</dbReference>
<keyword evidence="3" id="KW-1185">Reference proteome</keyword>
<dbReference type="Proteomes" id="UP000273807">
    <property type="component" value="Unassembled WGS sequence"/>
</dbReference>
<evidence type="ECO:0000313" key="3">
    <source>
        <dbReference type="Proteomes" id="UP000273807"/>
    </source>
</evidence>
<gene>
    <name evidence="2" type="ORF">D7003_16270</name>
</gene>
<protein>
    <submittedName>
        <fullName evidence="2">GIY-YIG nuclease family protein</fullName>
    </submittedName>
</protein>
<dbReference type="RefSeq" id="WP_123256473.1">
    <property type="nucleotide sequence ID" value="NZ_RBED01000128.1"/>
</dbReference>
<dbReference type="CDD" id="cd10446">
    <property type="entry name" value="GIY-YIG_unchar_1"/>
    <property type="match status" value="1"/>
</dbReference>
<sequence>MDNDISGGLTLGNLFQAAGLTPEDVQVIRHTLKPGGLKTRADAMGPGLLPYVREQGIRNSKLPATPPRIWLNFLATTGRRARFLTAHENRGEVLAERTDLRRYFDLQPSPVFAALADRLVIEWSNDPVNWAKTGDLATGMAVVEIADPASVPFPGFDSLLVSHDELQAVISDDRYMQWRTALSSVQGIYLIADTKTGKLYVGKADGAERFLGRWSEYARNGHGGNVALRELAAADARHRLHFQFSILQVFSPSAPAAHVDAAEAHFKRALLTRQFGMNLN</sequence>
<name>A0A3N0BQT0_9MICC</name>
<dbReference type="Gene3D" id="3.40.1440.10">
    <property type="entry name" value="GIY-YIG endonuclease"/>
    <property type="match status" value="1"/>
</dbReference>
<organism evidence="2 3">
    <name type="scientific">Arthrobacter oryzae</name>
    <dbReference type="NCBI Taxonomy" id="409290"/>
    <lineage>
        <taxon>Bacteria</taxon>
        <taxon>Bacillati</taxon>
        <taxon>Actinomycetota</taxon>
        <taxon>Actinomycetes</taxon>
        <taxon>Micrococcales</taxon>
        <taxon>Micrococcaceae</taxon>
        <taxon>Arthrobacter</taxon>
    </lineage>
</organism>
<dbReference type="InterPro" id="IPR035901">
    <property type="entry name" value="GIY-YIG_endonuc_sf"/>
</dbReference>
<evidence type="ECO:0000259" key="1">
    <source>
        <dbReference type="Pfam" id="PF01541"/>
    </source>
</evidence>